<name>A0A521FUX1_9SPHI</name>
<dbReference type="Proteomes" id="UP000320300">
    <property type="component" value="Unassembled WGS sequence"/>
</dbReference>
<accession>A0A521FUX1</accession>
<evidence type="ECO:0000313" key="2">
    <source>
        <dbReference type="Proteomes" id="UP000320300"/>
    </source>
</evidence>
<keyword evidence="2" id="KW-1185">Reference proteome</keyword>
<proteinExistence type="predicted"/>
<gene>
    <name evidence="1" type="ORF">SAMN06265348_1223</name>
</gene>
<organism evidence="1 2">
    <name type="scientific">Pedobacter westerhofensis</name>
    <dbReference type="NCBI Taxonomy" id="425512"/>
    <lineage>
        <taxon>Bacteria</taxon>
        <taxon>Pseudomonadati</taxon>
        <taxon>Bacteroidota</taxon>
        <taxon>Sphingobacteriia</taxon>
        <taxon>Sphingobacteriales</taxon>
        <taxon>Sphingobacteriaceae</taxon>
        <taxon>Pedobacter</taxon>
    </lineage>
</organism>
<protein>
    <submittedName>
        <fullName evidence="1">Uncharacterized protein</fullName>
    </submittedName>
</protein>
<dbReference type="EMBL" id="FXTN01000022">
    <property type="protein sequence ID" value="SMO99360.1"/>
    <property type="molecule type" value="Genomic_DNA"/>
</dbReference>
<evidence type="ECO:0000313" key="1">
    <source>
        <dbReference type="EMBL" id="SMO99360.1"/>
    </source>
</evidence>
<reference evidence="1 2" key="1">
    <citation type="submission" date="2017-05" db="EMBL/GenBank/DDBJ databases">
        <authorList>
            <person name="Varghese N."/>
            <person name="Submissions S."/>
        </authorList>
    </citation>
    <scope>NUCLEOTIDE SEQUENCE [LARGE SCALE GENOMIC DNA]</scope>
    <source>
        <strain evidence="1 2">DSM 19036</strain>
    </source>
</reference>
<dbReference type="AlphaFoldDB" id="A0A521FUX1"/>
<sequence>MENFPKKNWVLSPSERVKPQFLRLIVELLSMEVKNGNKQN</sequence>